<protein>
    <submittedName>
        <fullName evidence="2">Uncharacterized protein</fullName>
    </submittedName>
</protein>
<name>A0A0K6SA31_9ALVE</name>
<reference evidence="2" key="1">
    <citation type="submission" date="2014-11" db="EMBL/GenBank/DDBJ databases">
        <title>Molecular phylogeny of cliff fern family Woodsiaceae with morphological implications.</title>
        <authorList>
            <person name="Shao Y.-Z."/>
            <person name="Wei R."/>
            <person name="Zhang X.-C."/>
        </authorList>
    </citation>
    <scope>NUCLEOTIDE SEQUENCE</scope>
</reference>
<dbReference type="PhylomeDB" id="A0A0K6SA31"/>
<dbReference type="Gene3D" id="3.80.10.10">
    <property type="entry name" value="Ribonuclease Inhibitor"/>
    <property type="match status" value="1"/>
</dbReference>
<accession>A0A0K6SA31</accession>
<evidence type="ECO:0000313" key="2">
    <source>
        <dbReference type="EMBL" id="CUC10423.1"/>
    </source>
</evidence>
<organism evidence="2">
    <name type="scientific">Chromera velia CCMP2878</name>
    <dbReference type="NCBI Taxonomy" id="1169474"/>
    <lineage>
        <taxon>Eukaryota</taxon>
        <taxon>Sar</taxon>
        <taxon>Alveolata</taxon>
        <taxon>Colpodellida</taxon>
        <taxon>Chromeraceae</taxon>
        <taxon>Chromera</taxon>
    </lineage>
</organism>
<dbReference type="EMBL" id="CDMZ01003944">
    <property type="protein sequence ID" value="CUC10423.1"/>
    <property type="molecule type" value="Genomic_DNA"/>
</dbReference>
<sequence length="812" mass="90726">MQAHVPKKGMATPLSSHPLFFAKIVPFVDSHYLHQLRVCTSWNEKVKKLVTRLSFYDGYRAYENIDLFDDASEEEKDHRHIRKLIPFMPAWGLICELRAWSKVQRLSLLVRLMKPHEALEKALVHCTRLTHLKVTLCAADVSCLCALPPGILRELRIRCPGCLLSDPPDPTEPDSLYESDQVQSGENSLHPASAACALSTKSEDSEAGQADTSLEIVKKKTAAAQALRSLFKHHGGTLTKVEVERCYACCDNSLPCFEGEGITAHSTSVQIRKLCPFLDFLSPAACHCGDCRTMFRNSLWDGVREGGSGSDLKSESTDGAGREFDAGALGQYLEGRGFDCEEVSVFGTHLSQMDWSALQDTRLSSLRALDVSGFEREETNDYEGGPTNPESIERVCRQNPNLQYVSLKFTDGQILRLCSFAQNLVHIDWFCQSFTEEVWREIGRCLTSLRVMTSGDCDDLTDSHMNAWAEGIKESGKPSKVRVLHHFFSGVTFRGLAASIGLSDGQEEGVRTENLCPELQSVILGNDKGQLTPEGLRAWGSSGVLSFEVNIWMDDGYDEDAWLDSLKGFLRGSVRLSLQELSLKTWGGGDNRVVTLDDEALHLLCRSPSLTSLSLGTVQGVTLDGWTRLMTATAEKQIRLRHLSVGSDTKPDGFDPLALPFFPPLFPPPPSPGDLLREEEEKREREEKEQERQQKILHDAAEKVQNLIRERFLDTVTEAAAESKAPTGAAKKNAYTSPFKSLGQSEVRVGILAAYARSLIDELVKEAFDDLTGKEHATISKQRRIEWRQEVRQKCWEVWRELEGEKGINMRW</sequence>
<feature type="compositionally biased region" description="Basic and acidic residues" evidence="1">
    <location>
        <begin position="675"/>
        <end position="694"/>
    </location>
</feature>
<dbReference type="VEuPathDB" id="CryptoDB:Cvel_8682"/>
<feature type="region of interest" description="Disordered" evidence="1">
    <location>
        <begin position="666"/>
        <end position="694"/>
    </location>
</feature>
<proteinExistence type="predicted"/>
<dbReference type="InterPro" id="IPR032675">
    <property type="entry name" value="LRR_dom_sf"/>
</dbReference>
<dbReference type="SUPFAM" id="SSF52047">
    <property type="entry name" value="RNI-like"/>
    <property type="match status" value="1"/>
</dbReference>
<evidence type="ECO:0000256" key="1">
    <source>
        <dbReference type="SAM" id="MobiDB-lite"/>
    </source>
</evidence>
<gene>
    <name evidence="2" type="ORF">Cvel_8682.t2</name>
</gene>
<dbReference type="AlphaFoldDB" id="A0A0K6SA31"/>